<keyword evidence="6" id="KW-0378">Hydrolase</keyword>
<dbReference type="PANTHER" id="PTHR30168">
    <property type="entry name" value="PUTATIVE MEMBRANE PROTEIN YPFJ"/>
    <property type="match status" value="1"/>
</dbReference>
<keyword evidence="3 5" id="KW-1133">Transmembrane helix</keyword>
<dbReference type="SUPFAM" id="SSF55486">
    <property type="entry name" value="Metalloproteases ('zincins'), catalytic domain"/>
    <property type="match status" value="1"/>
</dbReference>
<evidence type="ECO:0000256" key="2">
    <source>
        <dbReference type="ARBA" id="ARBA00022692"/>
    </source>
</evidence>
<keyword evidence="6" id="KW-0482">Metalloprotease</keyword>
<name>A0ABT6KRV2_9MICO</name>
<evidence type="ECO:0000313" key="7">
    <source>
        <dbReference type="Proteomes" id="UP001160142"/>
    </source>
</evidence>
<proteinExistence type="predicted"/>
<evidence type="ECO:0000256" key="5">
    <source>
        <dbReference type="SAM" id="Phobius"/>
    </source>
</evidence>
<evidence type="ECO:0000256" key="1">
    <source>
        <dbReference type="ARBA" id="ARBA00004167"/>
    </source>
</evidence>
<dbReference type="PANTHER" id="PTHR30168:SF0">
    <property type="entry name" value="INNER MEMBRANE PROTEIN"/>
    <property type="match status" value="1"/>
</dbReference>
<dbReference type="Pfam" id="PF04228">
    <property type="entry name" value="Zn_peptidase"/>
    <property type="match status" value="1"/>
</dbReference>
<keyword evidence="6" id="KW-0645">Protease</keyword>
<dbReference type="EMBL" id="JARXVQ010000001">
    <property type="protein sequence ID" value="MDH6182584.1"/>
    <property type="molecule type" value="Genomic_DNA"/>
</dbReference>
<accession>A0ABT6KRV2</accession>
<evidence type="ECO:0000256" key="4">
    <source>
        <dbReference type="ARBA" id="ARBA00023136"/>
    </source>
</evidence>
<keyword evidence="7" id="KW-1185">Reference proteome</keyword>
<sequence length="298" mass="31399">MSAAREYRMAMTFNDNARIDTSKVRRRGRTTGIAVGGGGLLVVGLFLLSQLLGVDLTGLAGGGGQQQGPDQSIGECTGLDANADLDCRIAGAADSLDTYWSEELPTFGAEYRTTGIVLFEGSVDTACGGATSAVGPFYCPPDETIYIDTSFYDELQSRFGSSGGPLAQMYVVAHEWGHHIQNITGIMDGLNLQDTGPASDAVRLELQADCFAGAWVGAAPQLRDDQGVAFLEPVTQQQIADALSAASAVGDDRIQESTTGQVTPEAWTHGSSEQRQRWFVAGLEGGPNACSTFEAESL</sequence>
<keyword evidence="2 5" id="KW-0812">Transmembrane</keyword>
<dbReference type="Proteomes" id="UP001160142">
    <property type="component" value="Unassembled WGS sequence"/>
</dbReference>
<dbReference type="GO" id="GO:0008237">
    <property type="term" value="F:metallopeptidase activity"/>
    <property type="evidence" value="ECO:0007669"/>
    <property type="project" value="UniProtKB-KW"/>
</dbReference>
<protein>
    <submittedName>
        <fullName evidence="6">Metalloprotease</fullName>
    </submittedName>
</protein>
<comment type="subcellular location">
    <subcellularLocation>
        <location evidence="1">Membrane</location>
        <topology evidence="1">Single-pass membrane protein</topology>
    </subcellularLocation>
</comment>
<keyword evidence="4 5" id="KW-0472">Membrane</keyword>
<dbReference type="InterPro" id="IPR007343">
    <property type="entry name" value="Uncharacterised_pept_Zn_put"/>
</dbReference>
<evidence type="ECO:0000256" key="3">
    <source>
        <dbReference type="ARBA" id="ARBA00022989"/>
    </source>
</evidence>
<feature type="transmembrane region" description="Helical" evidence="5">
    <location>
        <begin position="32"/>
        <end position="52"/>
    </location>
</feature>
<organism evidence="6 7">
    <name type="scientific">Antiquaquibacter oligotrophicus</name>
    <dbReference type="NCBI Taxonomy" id="2880260"/>
    <lineage>
        <taxon>Bacteria</taxon>
        <taxon>Bacillati</taxon>
        <taxon>Actinomycetota</taxon>
        <taxon>Actinomycetes</taxon>
        <taxon>Micrococcales</taxon>
        <taxon>Microbacteriaceae</taxon>
        <taxon>Antiquaquibacter</taxon>
    </lineage>
</organism>
<gene>
    <name evidence="6" type="ORF">M2152_002766</name>
</gene>
<comment type="caution">
    <text evidence="6">The sequence shown here is derived from an EMBL/GenBank/DDBJ whole genome shotgun (WGS) entry which is preliminary data.</text>
</comment>
<evidence type="ECO:0000313" key="6">
    <source>
        <dbReference type="EMBL" id="MDH6182584.1"/>
    </source>
</evidence>
<reference evidence="6 7" key="1">
    <citation type="submission" date="2023-04" db="EMBL/GenBank/DDBJ databases">
        <title>Genome Encyclopedia of Bacteria and Archaea VI: Functional Genomics of Type Strains.</title>
        <authorList>
            <person name="Whitman W."/>
        </authorList>
    </citation>
    <scope>NUCLEOTIDE SEQUENCE [LARGE SCALE GENOMIC DNA]</scope>
    <source>
        <strain evidence="6 7">SG_E_30_P1</strain>
    </source>
</reference>